<reference evidence="11" key="1">
    <citation type="submission" date="2021-03" db="EMBL/GenBank/DDBJ databases">
        <title>Description of Psychrosphaera ytuae sp. nov. isolated from deep sea sediment of South China Sea.</title>
        <authorList>
            <person name="Zhang J."/>
            <person name="Xu X.-D."/>
        </authorList>
    </citation>
    <scope>NUCLEOTIDE SEQUENCE</scope>
    <source>
        <strain evidence="11">MTZ26</strain>
    </source>
</reference>
<organism evidence="11 12">
    <name type="scientific">Psychrosphaera ytuae</name>
    <dbReference type="NCBI Taxonomy" id="2820710"/>
    <lineage>
        <taxon>Bacteria</taxon>
        <taxon>Pseudomonadati</taxon>
        <taxon>Pseudomonadota</taxon>
        <taxon>Gammaproteobacteria</taxon>
        <taxon>Alteromonadales</taxon>
        <taxon>Pseudoalteromonadaceae</taxon>
        <taxon>Psychrosphaera</taxon>
    </lineage>
</organism>
<evidence type="ECO:0000256" key="9">
    <source>
        <dbReference type="SAM" id="Phobius"/>
    </source>
</evidence>
<protein>
    <recommendedName>
        <fullName evidence="2">histidine kinase</fullName>
        <ecNumber evidence="2">2.7.13.3</ecNumber>
    </recommendedName>
</protein>
<dbReference type="Gene3D" id="1.10.287.130">
    <property type="match status" value="1"/>
</dbReference>
<dbReference type="NCBIfam" id="TIGR02916">
    <property type="entry name" value="PEP_his_kin"/>
    <property type="match status" value="1"/>
</dbReference>
<evidence type="ECO:0000259" key="10">
    <source>
        <dbReference type="PROSITE" id="PS50109"/>
    </source>
</evidence>
<dbReference type="Gene3D" id="3.30.565.10">
    <property type="entry name" value="Histidine kinase-like ATPase, C-terminal domain"/>
    <property type="match status" value="1"/>
</dbReference>
<feature type="domain" description="Histidine kinase" evidence="10">
    <location>
        <begin position="475"/>
        <end position="682"/>
    </location>
</feature>
<evidence type="ECO:0000256" key="4">
    <source>
        <dbReference type="ARBA" id="ARBA00022679"/>
    </source>
</evidence>
<feature type="transmembrane region" description="Helical" evidence="9">
    <location>
        <begin position="36"/>
        <end position="55"/>
    </location>
</feature>
<dbReference type="SUPFAM" id="SSF55874">
    <property type="entry name" value="ATPase domain of HSP90 chaperone/DNA topoisomerase II/histidine kinase"/>
    <property type="match status" value="1"/>
</dbReference>
<feature type="transmembrane region" description="Helical" evidence="9">
    <location>
        <begin position="125"/>
        <end position="143"/>
    </location>
</feature>
<dbReference type="InterPro" id="IPR014265">
    <property type="entry name" value="XrtA/PrsK"/>
</dbReference>
<evidence type="ECO:0000256" key="5">
    <source>
        <dbReference type="ARBA" id="ARBA00022741"/>
    </source>
</evidence>
<evidence type="ECO:0000256" key="6">
    <source>
        <dbReference type="ARBA" id="ARBA00022777"/>
    </source>
</evidence>
<evidence type="ECO:0000256" key="7">
    <source>
        <dbReference type="ARBA" id="ARBA00022840"/>
    </source>
</evidence>
<dbReference type="EMBL" id="CP072110">
    <property type="protein sequence ID" value="QTH63098.1"/>
    <property type="molecule type" value="Genomic_DNA"/>
</dbReference>
<dbReference type="PANTHER" id="PTHR43065:SF10">
    <property type="entry name" value="PEROXIDE STRESS-ACTIVATED HISTIDINE KINASE MAK3"/>
    <property type="match status" value="1"/>
</dbReference>
<evidence type="ECO:0000313" key="11">
    <source>
        <dbReference type="EMBL" id="QTH63098.1"/>
    </source>
</evidence>
<dbReference type="Proteomes" id="UP000682739">
    <property type="component" value="Chromosome"/>
</dbReference>
<keyword evidence="4 11" id="KW-0808">Transferase</keyword>
<dbReference type="PROSITE" id="PS50109">
    <property type="entry name" value="HIS_KIN"/>
    <property type="match status" value="1"/>
</dbReference>
<dbReference type="PANTHER" id="PTHR43065">
    <property type="entry name" value="SENSOR HISTIDINE KINASE"/>
    <property type="match status" value="1"/>
</dbReference>
<proteinExistence type="predicted"/>
<keyword evidence="9" id="KW-0472">Membrane</keyword>
<feature type="transmembrane region" description="Helical" evidence="9">
    <location>
        <begin position="67"/>
        <end position="87"/>
    </location>
</feature>
<feature type="transmembrane region" description="Helical" evidence="9">
    <location>
        <begin position="186"/>
        <end position="207"/>
    </location>
</feature>
<keyword evidence="9" id="KW-0812">Transmembrane</keyword>
<dbReference type="Pfam" id="PF02518">
    <property type="entry name" value="HATPase_c"/>
    <property type="match status" value="1"/>
</dbReference>
<feature type="transmembrane region" description="Helical" evidence="9">
    <location>
        <begin position="99"/>
        <end position="119"/>
    </location>
</feature>
<dbReference type="GO" id="GO:0005524">
    <property type="term" value="F:ATP binding"/>
    <property type="evidence" value="ECO:0007669"/>
    <property type="project" value="UniProtKB-KW"/>
</dbReference>
<accession>A0A975DA80</accession>
<evidence type="ECO:0000256" key="3">
    <source>
        <dbReference type="ARBA" id="ARBA00022553"/>
    </source>
</evidence>
<comment type="catalytic activity">
    <reaction evidence="1">
        <text>ATP + protein L-histidine = ADP + protein N-phospho-L-histidine.</text>
        <dbReference type="EC" id="2.7.13.3"/>
    </reaction>
</comment>
<dbReference type="CDD" id="cd00082">
    <property type="entry name" value="HisKA"/>
    <property type="match status" value="1"/>
</dbReference>
<keyword evidence="8" id="KW-0902">Two-component regulatory system</keyword>
<keyword evidence="7" id="KW-0067">ATP-binding</keyword>
<feature type="transmembrane region" description="Helical" evidence="9">
    <location>
        <begin position="155"/>
        <end position="174"/>
    </location>
</feature>
<feature type="transmembrane region" description="Helical" evidence="9">
    <location>
        <begin position="6"/>
        <end position="24"/>
    </location>
</feature>
<dbReference type="AlphaFoldDB" id="A0A975DA80"/>
<feature type="transmembrane region" description="Helical" evidence="9">
    <location>
        <begin position="253"/>
        <end position="275"/>
    </location>
</feature>
<dbReference type="InterPro" id="IPR036890">
    <property type="entry name" value="HATPase_C_sf"/>
</dbReference>
<dbReference type="RefSeq" id="WP_208830979.1">
    <property type="nucleotide sequence ID" value="NZ_CP072110.1"/>
</dbReference>
<dbReference type="InterPro" id="IPR004358">
    <property type="entry name" value="Sig_transdc_His_kin-like_C"/>
</dbReference>
<gene>
    <name evidence="11" type="primary">prsK</name>
    <name evidence="11" type="ORF">J1N51_10120</name>
</gene>
<dbReference type="InterPro" id="IPR003661">
    <property type="entry name" value="HisK_dim/P_dom"/>
</dbReference>
<dbReference type="InterPro" id="IPR003594">
    <property type="entry name" value="HATPase_dom"/>
</dbReference>
<name>A0A975DA80_9GAMM</name>
<feature type="transmembrane region" description="Helical" evidence="9">
    <location>
        <begin position="228"/>
        <end position="247"/>
    </location>
</feature>
<dbReference type="InterPro" id="IPR005467">
    <property type="entry name" value="His_kinase_dom"/>
</dbReference>
<keyword evidence="6 11" id="KW-0418">Kinase</keyword>
<keyword evidence="3" id="KW-0597">Phosphoprotein</keyword>
<evidence type="ECO:0000313" key="12">
    <source>
        <dbReference type="Proteomes" id="UP000682739"/>
    </source>
</evidence>
<evidence type="ECO:0000256" key="8">
    <source>
        <dbReference type="ARBA" id="ARBA00023012"/>
    </source>
</evidence>
<keyword evidence="12" id="KW-1185">Reference proteome</keyword>
<evidence type="ECO:0000256" key="1">
    <source>
        <dbReference type="ARBA" id="ARBA00000085"/>
    </source>
</evidence>
<evidence type="ECO:0000256" key="2">
    <source>
        <dbReference type="ARBA" id="ARBA00012438"/>
    </source>
</evidence>
<sequence>MEITYLTGLVLCALGYLANGALVFNSQAKGVVRSMFIMTFVAMLVWSVGYLVFWVASDSTIISVSPLLESIQLGIWTLLLLAILDAQKVKTSRFLKGKYALTITFVILIFNFAIVSPFFDQASRLQLMIAASLLGCIIQLILIEQIYRAAGDDKWAYKPLVLGLAMVNIFHLVMMSNSLLLNNIDINYLAARPFIYAMLAPFLLLSMKRVNDWNLRVFISRDVVLHSSLLVFAGAYLMLMAATGYYIQQTGQSWSGVLQIVFIAGALVALAYIFISDSLRKYFKTFIQKHFYANQFDYREEWLNLTQTLDQHDVEKDFYLTGLSGVCNSLYYQKGAYLRQQFNQLELVTPDVFGLTHDVKMELDCIVAQLEKTHWILDLPDFDKEEYRESFANCSVTALQKQGVEIVLPIYINNKLHGVFLLSSAGRDRIVVNWEVRDYLTAVSSQVASFIRSGETRERLEENAKFAAFNRMSAFVVHDLKNVIAQIGMIVTNAEKHRENPEFIDDTFETLAHTKERMDKMLSQLKEKQQQRSAQPSLIELNETLSAVTQQYQNRQPAPNFVKANQPVSVPLDKDRFSSVIGHLIDNAQQATDENGTVLVKLLIETNPDIVKVIISDTGIGMTQDFIDNLLFKPFETTKGNAGMGVGVYEAKTFAQECGGILTVDSEVNVGTTFVMQIPLSNVVS</sequence>
<keyword evidence="5" id="KW-0547">Nucleotide-binding</keyword>
<dbReference type="PRINTS" id="PR00344">
    <property type="entry name" value="BCTRLSENSOR"/>
</dbReference>
<keyword evidence="9" id="KW-1133">Transmembrane helix</keyword>
<dbReference type="SMART" id="SM00387">
    <property type="entry name" value="HATPase_c"/>
    <property type="match status" value="1"/>
</dbReference>
<dbReference type="EC" id="2.7.13.3" evidence="2"/>
<dbReference type="KEGG" id="psym:J1N51_10120"/>
<dbReference type="GO" id="GO:0000155">
    <property type="term" value="F:phosphorelay sensor kinase activity"/>
    <property type="evidence" value="ECO:0007669"/>
    <property type="project" value="InterPro"/>
</dbReference>